<comment type="similarity">
    <text evidence="2 6">Belongs to the flagella basal body rod proteins family.</text>
</comment>
<comment type="subunit">
    <text evidence="6">The basal body constitutes a major portion of the flagellar organelle and consists of a number of rings mounted on a central rod.</text>
</comment>
<comment type="subcellular location">
    <subcellularLocation>
        <location evidence="1 6">Bacterial flagellum basal body</location>
    </subcellularLocation>
</comment>
<dbReference type="NCBIfam" id="TIGR01396">
    <property type="entry name" value="FlgB"/>
    <property type="match status" value="1"/>
</dbReference>
<keyword evidence="9" id="KW-1185">Reference proteome</keyword>
<comment type="caution">
    <text evidence="8">The sequence shown here is derived from an EMBL/GenBank/DDBJ whole genome shotgun (WGS) entry which is preliminary data.</text>
</comment>
<organism evidence="8 9">
    <name type="scientific">Bythopirellula polymerisocia</name>
    <dbReference type="NCBI Taxonomy" id="2528003"/>
    <lineage>
        <taxon>Bacteria</taxon>
        <taxon>Pseudomonadati</taxon>
        <taxon>Planctomycetota</taxon>
        <taxon>Planctomycetia</taxon>
        <taxon>Pirellulales</taxon>
        <taxon>Lacipirellulaceae</taxon>
        <taxon>Bythopirellula</taxon>
    </lineage>
</organism>
<dbReference type="Proteomes" id="UP000318437">
    <property type="component" value="Unassembled WGS sequence"/>
</dbReference>
<protein>
    <recommendedName>
        <fullName evidence="3 6">Flagellar basal body rod protein FlgB</fullName>
    </recommendedName>
</protein>
<dbReference type="InterPro" id="IPR001444">
    <property type="entry name" value="Flag_bb_rod_N"/>
</dbReference>
<comment type="function">
    <text evidence="5 6">Structural component of flagellum, the bacterial motility apparatus. Part of the rod structure of flagellar basal body.</text>
</comment>
<evidence type="ECO:0000256" key="6">
    <source>
        <dbReference type="PIRNR" id="PIRNR002889"/>
    </source>
</evidence>
<evidence type="ECO:0000259" key="7">
    <source>
        <dbReference type="Pfam" id="PF00460"/>
    </source>
</evidence>
<evidence type="ECO:0000256" key="3">
    <source>
        <dbReference type="ARBA" id="ARBA00014376"/>
    </source>
</evidence>
<name>A0A5C6CVE4_9BACT</name>
<dbReference type="GO" id="GO:0030694">
    <property type="term" value="C:bacterial-type flagellum basal body, rod"/>
    <property type="evidence" value="ECO:0007669"/>
    <property type="project" value="InterPro"/>
</dbReference>
<evidence type="ECO:0000256" key="2">
    <source>
        <dbReference type="ARBA" id="ARBA00009677"/>
    </source>
</evidence>
<dbReference type="InterPro" id="IPR006300">
    <property type="entry name" value="FlgB"/>
</dbReference>
<evidence type="ECO:0000256" key="1">
    <source>
        <dbReference type="ARBA" id="ARBA00004117"/>
    </source>
</evidence>
<accession>A0A5C6CVE4</accession>
<dbReference type="EMBL" id="SJPS01000003">
    <property type="protein sequence ID" value="TWU27795.1"/>
    <property type="molecule type" value="Genomic_DNA"/>
</dbReference>
<keyword evidence="4 6" id="KW-0975">Bacterial flagellum</keyword>
<feature type="domain" description="Flagellar basal body rod protein N-terminal" evidence="7">
    <location>
        <begin position="22"/>
        <end position="41"/>
    </location>
</feature>
<evidence type="ECO:0000256" key="5">
    <source>
        <dbReference type="ARBA" id="ARBA00024934"/>
    </source>
</evidence>
<proteinExistence type="inferred from homology"/>
<evidence type="ECO:0000313" key="8">
    <source>
        <dbReference type="EMBL" id="TWU27795.1"/>
    </source>
</evidence>
<dbReference type="GO" id="GO:0071973">
    <property type="term" value="P:bacterial-type flagellum-dependent cell motility"/>
    <property type="evidence" value="ECO:0007669"/>
    <property type="project" value="InterPro"/>
</dbReference>
<dbReference type="OrthoDB" id="9792068at2"/>
<dbReference type="PIRSF" id="PIRSF002889">
    <property type="entry name" value="Rod_FlgB"/>
    <property type="match status" value="1"/>
</dbReference>
<sequence>MLSSMFESSTVPLLEQVVNFTQARHGVLAGNIANIDTPGYKSRDLSVASFESRLHEAIEAKHEAAESPTYALNAKLAGRPTGSGDENWDRVRETSEDILFHDNHDVSIETQVTEISKNQAHHNMALTLMNAQFRLLRAAVTERA</sequence>
<evidence type="ECO:0000313" key="9">
    <source>
        <dbReference type="Proteomes" id="UP000318437"/>
    </source>
</evidence>
<keyword evidence="8" id="KW-0969">Cilium</keyword>
<keyword evidence="8" id="KW-0282">Flagellum</keyword>
<evidence type="ECO:0000256" key="4">
    <source>
        <dbReference type="ARBA" id="ARBA00023143"/>
    </source>
</evidence>
<dbReference type="AlphaFoldDB" id="A0A5C6CVE4"/>
<dbReference type="Pfam" id="PF00460">
    <property type="entry name" value="Flg_bb_rod"/>
    <property type="match status" value="1"/>
</dbReference>
<keyword evidence="8" id="KW-0966">Cell projection</keyword>
<reference evidence="8 9" key="1">
    <citation type="submission" date="2019-02" db="EMBL/GenBank/DDBJ databases">
        <title>Deep-cultivation of Planctomycetes and their phenomic and genomic characterization uncovers novel biology.</title>
        <authorList>
            <person name="Wiegand S."/>
            <person name="Jogler M."/>
            <person name="Boedeker C."/>
            <person name="Pinto D."/>
            <person name="Vollmers J."/>
            <person name="Rivas-Marin E."/>
            <person name="Kohn T."/>
            <person name="Peeters S.H."/>
            <person name="Heuer A."/>
            <person name="Rast P."/>
            <person name="Oberbeckmann S."/>
            <person name="Bunk B."/>
            <person name="Jeske O."/>
            <person name="Meyerdierks A."/>
            <person name="Storesund J.E."/>
            <person name="Kallscheuer N."/>
            <person name="Luecker S."/>
            <person name="Lage O.M."/>
            <person name="Pohl T."/>
            <person name="Merkel B.J."/>
            <person name="Hornburger P."/>
            <person name="Mueller R.-W."/>
            <person name="Bruemmer F."/>
            <person name="Labrenz M."/>
            <person name="Spormann A.M."/>
            <person name="Op Den Camp H."/>
            <person name="Overmann J."/>
            <person name="Amann R."/>
            <person name="Jetten M.S.M."/>
            <person name="Mascher T."/>
            <person name="Medema M.H."/>
            <person name="Devos D.P."/>
            <person name="Kaster A.-K."/>
            <person name="Ovreas L."/>
            <person name="Rohde M."/>
            <person name="Galperin M.Y."/>
            <person name="Jogler C."/>
        </authorList>
    </citation>
    <scope>NUCLEOTIDE SEQUENCE [LARGE SCALE GENOMIC DNA]</scope>
    <source>
        <strain evidence="8 9">Pla144</strain>
    </source>
</reference>
<gene>
    <name evidence="8" type="primary">flgB</name>
    <name evidence="8" type="ORF">Pla144_25720</name>
</gene>